<evidence type="ECO:0000259" key="2">
    <source>
        <dbReference type="PROSITE" id="PS50110"/>
    </source>
</evidence>
<dbReference type="Pfam" id="PF00072">
    <property type="entry name" value="Response_reg"/>
    <property type="match status" value="1"/>
</dbReference>
<dbReference type="Pfam" id="PF04397">
    <property type="entry name" value="LytTR"/>
    <property type="match status" value="1"/>
</dbReference>
<dbReference type="PROSITE" id="PS50110">
    <property type="entry name" value="RESPONSE_REGULATORY"/>
    <property type="match status" value="1"/>
</dbReference>
<comment type="caution">
    <text evidence="4">The sequence shown here is derived from an EMBL/GenBank/DDBJ whole genome shotgun (WGS) entry which is preliminary data.</text>
</comment>
<organism evidence="4 5">
    <name type="scientific">Autumnicola psychrophila</name>
    <dbReference type="NCBI Taxonomy" id="3075592"/>
    <lineage>
        <taxon>Bacteria</taxon>
        <taxon>Pseudomonadati</taxon>
        <taxon>Bacteroidota</taxon>
        <taxon>Flavobacteriia</taxon>
        <taxon>Flavobacteriales</taxon>
        <taxon>Flavobacteriaceae</taxon>
        <taxon>Autumnicola</taxon>
    </lineage>
</organism>
<dbReference type="SMART" id="SM00448">
    <property type="entry name" value="REC"/>
    <property type="match status" value="1"/>
</dbReference>
<dbReference type="CDD" id="cd00156">
    <property type="entry name" value="REC"/>
    <property type="match status" value="1"/>
</dbReference>
<evidence type="ECO:0000259" key="3">
    <source>
        <dbReference type="PROSITE" id="PS50930"/>
    </source>
</evidence>
<evidence type="ECO:0000256" key="1">
    <source>
        <dbReference type="PROSITE-ProRule" id="PRU00169"/>
    </source>
</evidence>
<dbReference type="RefSeq" id="WP_311498828.1">
    <property type="nucleotide sequence ID" value="NZ_JAVRHN010000002.1"/>
</dbReference>
<keyword evidence="4" id="KW-0238">DNA-binding</keyword>
<feature type="domain" description="Response regulatory" evidence="2">
    <location>
        <begin position="2"/>
        <end position="114"/>
    </location>
</feature>
<dbReference type="InterPro" id="IPR046947">
    <property type="entry name" value="LytR-like"/>
</dbReference>
<dbReference type="SMART" id="SM00850">
    <property type="entry name" value="LytTR"/>
    <property type="match status" value="1"/>
</dbReference>
<dbReference type="SUPFAM" id="SSF52172">
    <property type="entry name" value="CheY-like"/>
    <property type="match status" value="1"/>
</dbReference>
<dbReference type="GO" id="GO:0003677">
    <property type="term" value="F:DNA binding"/>
    <property type="evidence" value="ECO:0007669"/>
    <property type="project" value="UniProtKB-KW"/>
</dbReference>
<dbReference type="InterPro" id="IPR007492">
    <property type="entry name" value="LytTR_DNA-bd_dom"/>
</dbReference>
<evidence type="ECO:0000313" key="5">
    <source>
        <dbReference type="Proteomes" id="UP001253848"/>
    </source>
</evidence>
<keyword evidence="1" id="KW-0597">Phosphoprotein</keyword>
<dbReference type="PANTHER" id="PTHR37299">
    <property type="entry name" value="TRANSCRIPTIONAL REGULATOR-RELATED"/>
    <property type="match status" value="1"/>
</dbReference>
<sequence length="226" mass="26370">MKCLIVDDDPLICDLLEHFCSKTKGIENVSTAVSGFETINLVNSSRFDLIFLDFDLPDITGKDILNILDFTIPVIMVTSHKDFASESYNYDQIVDFLVKPVNYSRFYKGFQKAHSFLTRHTEQEERIFVKEGSKLIKINLSEINFFKSEGNYISIFMENRKILTLMTLKELEHKLPNFFQKVHRSYIVNLNKIDFIDNNAIQIEKEHIPVSTSYEKELLKKIDLLN</sequence>
<dbReference type="Gene3D" id="2.40.50.1020">
    <property type="entry name" value="LytTr DNA-binding domain"/>
    <property type="match status" value="1"/>
</dbReference>
<dbReference type="PANTHER" id="PTHR37299:SF1">
    <property type="entry name" value="STAGE 0 SPORULATION PROTEIN A HOMOLOG"/>
    <property type="match status" value="1"/>
</dbReference>
<dbReference type="EMBL" id="JAVRHN010000002">
    <property type="protein sequence ID" value="MDT0685403.1"/>
    <property type="molecule type" value="Genomic_DNA"/>
</dbReference>
<feature type="domain" description="HTH LytTR-type" evidence="3">
    <location>
        <begin position="127"/>
        <end position="224"/>
    </location>
</feature>
<name>A0ABU3DNV6_9FLAO</name>
<feature type="modified residue" description="4-aspartylphosphate" evidence="1">
    <location>
        <position position="53"/>
    </location>
</feature>
<proteinExistence type="predicted"/>
<dbReference type="PROSITE" id="PS50930">
    <property type="entry name" value="HTH_LYTTR"/>
    <property type="match status" value="1"/>
</dbReference>
<dbReference type="Gene3D" id="3.40.50.2300">
    <property type="match status" value="1"/>
</dbReference>
<dbReference type="Proteomes" id="UP001253848">
    <property type="component" value="Unassembled WGS sequence"/>
</dbReference>
<evidence type="ECO:0000313" key="4">
    <source>
        <dbReference type="EMBL" id="MDT0685403.1"/>
    </source>
</evidence>
<dbReference type="InterPro" id="IPR011006">
    <property type="entry name" value="CheY-like_superfamily"/>
</dbReference>
<keyword evidence="5" id="KW-1185">Reference proteome</keyword>
<reference evidence="4 5" key="1">
    <citation type="submission" date="2023-09" db="EMBL/GenBank/DDBJ databases">
        <authorList>
            <person name="Rey-Velasco X."/>
        </authorList>
    </citation>
    <scope>NUCLEOTIDE SEQUENCE [LARGE SCALE GENOMIC DNA]</scope>
    <source>
        <strain evidence="4 5">F225</strain>
    </source>
</reference>
<protein>
    <submittedName>
        <fullName evidence="4">LytTR family DNA-binding domain-containing protein</fullName>
    </submittedName>
</protein>
<gene>
    <name evidence="4" type="ORF">RM541_03460</name>
</gene>
<accession>A0ABU3DNV6</accession>
<dbReference type="InterPro" id="IPR001789">
    <property type="entry name" value="Sig_transdc_resp-reg_receiver"/>
</dbReference>